<evidence type="ECO:0000313" key="2">
    <source>
        <dbReference type="EMBL" id="GIY62747.1"/>
    </source>
</evidence>
<accession>A0AAV4UXW3</accession>
<dbReference type="AlphaFoldDB" id="A0AAV4UXW3"/>
<gene>
    <name evidence="2" type="ORF">CEXT_583381</name>
</gene>
<name>A0AAV4UXW3_CAEEX</name>
<keyword evidence="3" id="KW-1185">Reference proteome</keyword>
<sequence length="133" mass="14945">MQFLVNPTFHKLRKRGTCKNGKRAEFPPFLPGRNPPPSPSSSRTHPSPPEKNIPLILPMKPDRTLPYPPTLPIILSSIGLLPFPHPYTLFNPSSLPSLPRNTFDMSRRKIGIDFSPALPLAEKEERGGNRIDF</sequence>
<dbReference type="Proteomes" id="UP001054945">
    <property type="component" value="Unassembled WGS sequence"/>
</dbReference>
<dbReference type="EMBL" id="BPLR01013660">
    <property type="protein sequence ID" value="GIY62747.1"/>
    <property type="molecule type" value="Genomic_DNA"/>
</dbReference>
<evidence type="ECO:0000256" key="1">
    <source>
        <dbReference type="SAM" id="MobiDB-lite"/>
    </source>
</evidence>
<evidence type="ECO:0000313" key="3">
    <source>
        <dbReference type="Proteomes" id="UP001054945"/>
    </source>
</evidence>
<reference evidence="2 3" key="1">
    <citation type="submission" date="2021-06" db="EMBL/GenBank/DDBJ databases">
        <title>Caerostris extrusa draft genome.</title>
        <authorList>
            <person name="Kono N."/>
            <person name="Arakawa K."/>
        </authorList>
    </citation>
    <scope>NUCLEOTIDE SEQUENCE [LARGE SCALE GENOMIC DNA]</scope>
</reference>
<feature type="region of interest" description="Disordered" evidence="1">
    <location>
        <begin position="14"/>
        <end position="54"/>
    </location>
</feature>
<organism evidence="2 3">
    <name type="scientific">Caerostris extrusa</name>
    <name type="common">Bark spider</name>
    <name type="synonym">Caerostris bankana</name>
    <dbReference type="NCBI Taxonomy" id="172846"/>
    <lineage>
        <taxon>Eukaryota</taxon>
        <taxon>Metazoa</taxon>
        <taxon>Ecdysozoa</taxon>
        <taxon>Arthropoda</taxon>
        <taxon>Chelicerata</taxon>
        <taxon>Arachnida</taxon>
        <taxon>Araneae</taxon>
        <taxon>Araneomorphae</taxon>
        <taxon>Entelegynae</taxon>
        <taxon>Araneoidea</taxon>
        <taxon>Araneidae</taxon>
        <taxon>Caerostris</taxon>
    </lineage>
</organism>
<proteinExistence type="predicted"/>
<protein>
    <submittedName>
        <fullName evidence="2">Uncharacterized protein</fullName>
    </submittedName>
</protein>
<comment type="caution">
    <text evidence="2">The sequence shown here is derived from an EMBL/GenBank/DDBJ whole genome shotgun (WGS) entry which is preliminary data.</text>
</comment>
<feature type="compositionally biased region" description="Pro residues" evidence="1">
    <location>
        <begin position="28"/>
        <end position="39"/>
    </location>
</feature>